<accession>A0A239G0P1</accession>
<protein>
    <submittedName>
        <fullName evidence="6">Uronate dehydrogenase</fullName>
    </submittedName>
</protein>
<feature type="domain" description="NAD-dependent epimerase/dehydratase" evidence="5">
    <location>
        <begin position="3"/>
        <end position="118"/>
    </location>
</feature>
<reference evidence="6 7" key="1">
    <citation type="submission" date="2017-06" db="EMBL/GenBank/DDBJ databases">
        <authorList>
            <person name="Kim H.J."/>
            <person name="Triplett B.A."/>
        </authorList>
    </citation>
    <scope>NUCLEOTIDE SEQUENCE [LARGE SCALE GENOMIC DNA]</scope>
    <source>
        <strain evidence="6 7">CGMCC 4.2132</strain>
    </source>
</reference>
<evidence type="ECO:0000256" key="1">
    <source>
        <dbReference type="ARBA" id="ARBA00007637"/>
    </source>
</evidence>
<dbReference type="Pfam" id="PF01370">
    <property type="entry name" value="Epimerase"/>
    <property type="match status" value="1"/>
</dbReference>
<dbReference type="GO" id="GO:0016491">
    <property type="term" value="F:oxidoreductase activity"/>
    <property type="evidence" value="ECO:0007669"/>
    <property type="project" value="UniProtKB-KW"/>
</dbReference>
<dbReference type="SUPFAM" id="SSF51735">
    <property type="entry name" value="NAD(P)-binding Rossmann-fold domains"/>
    <property type="match status" value="1"/>
</dbReference>
<dbReference type="InterPro" id="IPR036291">
    <property type="entry name" value="NAD(P)-bd_dom_sf"/>
</dbReference>
<feature type="compositionally biased region" description="Polar residues" evidence="4">
    <location>
        <begin position="138"/>
        <end position="164"/>
    </location>
</feature>
<dbReference type="RefSeq" id="WP_143653229.1">
    <property type="nucleotide sequence ID" value="NZ_FZOD01000012.1"/>
</dbReference>
<evidence type="ECO:0000313" key="7">
    <source>
        <dbReference type="Proteomes" id="UP000198282"/>
    </source>
</evidence>
<dbReference type="Proteomes" id="UP000198282">
    <property type="component" value="Unassembled WGS sequence"/>
</dbReference>
<evidence type="ECO:0000256" key="4">
    <source>
        <dbReference type="SAM" id="MobiDB-lite"/>
    </source>
</evidence>
<name>A0A239G0P1_9ACTN</name>
<dbReference type="PANTHER" id="PTHR43103:SF5">
    <property type="entry name" value="4-EPIMERASE, PUTATIVE (AFU_ORTHOLOGUE AFUA_7G00360)-RELATED"/>
    <property type="match status" value="1"/>
</dbReference>
<dbReference type="InterPro" id="IPR001509">
    <property type="entry name" value="Epimerase_deHydtase"/>
</dbReference>
<comment type="similarity">
    <text evidence="1">Belongs to the NAD(P)-dependent epimerase/dehydratase family.</text>
</comment>
<proteinExistence type="inferred from homology"/>
<dbReference type="EMBL" id="FZOD01000012">
    <property type="protein sequence ID" value="SNS62033.1"/>
    <property type="molecule type" value="Genomic_DNA"/>
</dbReference>
<gene>
    <name evidence="6" type="ORF">SAMN05216276_1012153</name>
</gene>
<evidence type="ECO:0000256" key="3">
    <source>
        <dbReference type="ARBA" id="ARBA00023027"/>
    </source>
</evidence>
<dbReference type="Gene3D" id="3.40.50.720">
    <property type="entry name" value="NAD(P)-binding Rossmann-like Domain"/>
    <property type="match status" value="1"/>
</dbReference>
<evidence type="ECO:0000256" key="2">
    <source>
        <dbReference type="ARBA" id="ARBA00023002"/>
    </source>
</evidence>
<evidence type="ECO:0000259" key="5">
    <source>
        <dbReference type="Pfam" id="PF01370"/>
    </source>
</evidence>
<evidence type="ECO:0000313" key="6">
    <source>
        <dbReference type="EMBL" id="SNS62033.1"/>
    </source>
</evidence>
<organism evidence="6 7">
    <name type="scientific">Streptosporangium subroseum</name>
    <dbReference type="NCBI Taxonomy" id="106412"/>
    <lineage>
        <taxon>Bacteria</taxon>
        <taxon>Bacillati</taxon>
        <taxon>Actinomycetota</taxon>
        <taxon>Actinomycetes</taxon>
        <taxon>Streptosporangiales</taxon>
        <taxon>Streptosporangiaceae</taxon>
        <taxon>Streptosporangium</taxon>
    </lineage>
</organism>
<feature type="region of interest" description="Disordered" evidence="4">
    <location>
        <begin position="111"/>
        <end position="178"/>
    </location>
</feature>
<keyword evidence="3" id="KW-0520">NAD</keyword>
<dbReference type="OrthoDB" id="8770295at2"/>
<sequence>MRVLVTGAAGIVGTMLRPRLARPGRVLRLLDLVPIDPGPGEEAVTADLTDEAAVRAAMEDVQAVVHLGGLSRERPWADTLHVNIHGTYVLLEAARQAGIRQVVLAGSHHAVGFHPRTPTPAQPSGTVRPPDTARPSETAAQPSGTAQPSGMAQSSDTAAQSSGMAQAPDAETPGGAPDYLFPRPDTFYGVSKVAAEALGSLYHDRFGMNVVVMRLGSCAERPVDTRALSTWLSPGDGARLVEASLVADGFHVVWGVSANTRRWWSLEEGRAIGYHPEDDAESYAASLIADHGEPDPADPVHALVGGVFCTRELGGIW</sequence>
<dbReference type="PANTHER" id="PTHR43103">
    <property type="entry name" value="NUCLEOSIDE-DIPHOSPHATE-SUGAR EPIMERASE"/>
    <property type="match status" value="1"/>
</dbReference>
<keyword evidence="2" id="KW-0560">Oxidoreductase</keyword>
<keyword evidence="7" id="KW-1185">Reference proteome</keyword>
<dbReference type="AlphaFoldDB" id="A0A239G0P1"/>